<dbReference type="Pfam" id="PF02443">
    <property type="entry name" value="Circo_capsid"/>
    <property type="match status" value="1"/>
</dbReference>
<comment type="subunit">
    <text evidence="15">Homomultimer. Assembles in the nucleus, presumably in an immature form, then migrates to the cytoplasm once assembled as mature virion. Interacts with Rep; this interaction relocates Rep into the nucleus.</text>
</comment>
<organism evidence="16 17">
    <name type="scientific">Bat circovirus ZS/China/2011</name>
    <dbReference type="NCBI Taxonomy" id="1072162"/>
    <lineage>
        <taxon>Viruses</taxon>
        <taxon>Monodnaviria</taxon>
        <taxon>Shotokuvirae</taxon>
        <taxon>Cressdnaviricota</taxon>
        <taxon>Arfiviricetes</taxon>
        <taxon>Cirlivirales</taxon>
        <taxon>Circoviridae</taxon>
        <taxon>Cyclovirus</taxon>
        <taxon>Cyclovirus vazka</taxon>
        <taxon>Dragonfly associated cyclovirus 4</taxon>
    </lineage>
</organism>
<dbReference type="GO" id="GO:0075509">
    <property type="term" value="P:endocytosis involved in viral entry into host cell"/>
    <property type="evidence" value="ECO:0007669"/>
    <property type="project" value="UniProtKB-KW"/>
</dbReference>
<dbReference type="GO" id="GO:0019069">
    <property type="term" value="P:viral capsid assembly"/>
    <property type="evidence" value="ECO:0007669"/>
    <property type="project" value="InterPro"/>
</dbReference>
<keyword evidence="9" id="KW-1162">Viral penetration into host cytoplasm</keyword>
<dbReference type="GO" id="GO:0019062">
    <property type="term" value="P:virion attachment to host cell"/>
    <property type="evidence" value="ECO:0007669"/>
    <property type="project" value="UniProtKB-KW"/>
</dbReference>
<keyword evidence="10" id="KW-1161">Viral attachment to host cell</keyword>
<keyword evidence="14" id="KW-1160">Virus entry into host cell</keyword>
<evidence type="ECO:0000256" key="14">
    <source>
        <dbReference type="ARBA" id="ARBA00023296"/>
    </source>
</evidence>
<keyword evidence="8" id="KW-0945">Host-virus interaction</keyword>
<comment type="subcellular location">
    <subcellularLocation>
        <location evidence="1">Host nucleus</location>
    </subcellularLocation>
    <subcellularLocation>
        <location evidence="2">Virion</location>
    </subcellularLocation>
</comment>
<keyword evidence="11" id="KW-0946">Virion</keyword>
<dbReference type="InterPro" id="IPR038652">
    <property type="entry name" value="Circovirus_capsid_sf"/>
</dbReference>
<evidence type="ECO:0000256" key="12">
    <source>
        <dbReference type="ARBA" id="ARBA00022890"/>
    </source>
</evidence>
<dbReference type="GO" id="GO:0003677">
    <property type="term" value="F:DNA binding"/>
    <property type="evidence" value="ECO:0007669"/>
    <property type="project" value="UniProtKB-KW"/>
</dbReference>
<evidence type="ECO:0000256" key="15">
    <source>
        <dbReference type="ARBA" id="ARBA00046863"/>
    </source>
</evidence>
<keyword evidence="13" id="KW-0238">DNA-binding</keyword>
<dbReference type="Gene3D" id="2.60.120.950">
    <property type="entry name" value="Circovirus capsid protein"/>
    <property type="match status" value="1"/>
</dbReference>
<evidence type="ECO:0000256" key="4">
    <source>
        <dbReference type="ARBA" id="ARBA00022431"/>
    </source>
</evidence>
<evidence type="ECO:0000256" key="1">
    <source>
        <dbReference type="ARBA" id="ARBA00004147"/>
    </source>
</evidence>
<evidence type="ECO:0000256" key="10">
    <source>
        <dbReference type="ARBA" id="ARBA00022804"/>
    </source>
</evidence>
<keyword evidence="6" id="KW-0167">Capsid protein</keyword>
<dbReference type="GO" id="GO:0075732">
    <property type="term" value="P:viral penetration into host nucleus"/>
    <property type="evidence" value="ECO:0007669"/>
    <property type="project" value="UniProtKB-KW"/>
</dbReference>
<keyword evidence="12" id="KW-1164">Virus endocytosis by host</keyword>
<evidence type="ECO:0000256" key="7">
    <source>
        <dbReference type="ARBA" id="ARBA00022562"/>
    </source>
</evidence>
<evidence type="ECO:0000256" key="8">
    <source>
        <dbReference type="ARBA" id="ARBA00022581"/>
    </source>
</evidence>
<dbReference type="GO" id="GO:0043657">
    <property type="term" value="C:host cell"/>
    <property type="evidence" value="ECO:0007669"/>
    <property type="project" value="GOC"/>
</dbReference>
<dbReference type="GO" id="GO:0039615">
    <property type="term" value="C:T=1 icosahedral viral capsid"/>
    <property type="evidence" value="ECO:0007669"/>
    <property type="project" value="UniProtKB-KW"/>
</dbReference>
<evidence type="ECO:0000256" key="13">
    <source>
        <dbReference type="ARBA" id="ARBA00023125"/>
    </source>
</evidence>
<accession>G1D7G5</accession>
<keyword evidence="4" id="KW-1140">T=1 icosahedral capsid protein</keyword>
<evidence type="ECO:0000313" key="17">
    <source>
        <dbReference type="Proteomes" id="UP000119679"/>
    </source>
</evidence>
<keyword evidence="7" id="KW-1048">Host nucleus</keyword>
<reference evidence="16 17" key="1">
    <citation type="journal article" date="2011" name="J. Gen. Virol.">
        <title>Genetic diversity of novel circular ssDNA viruses in bats in China.</title>
        <authorList>
            <person name="Ge X."/>
            <person name="Li J."/>
            <person name="Peng C."/>
            <person name="Wu L."/>
            <person name="Yang X."/>
            <person name="Wu Y."/>
            <person name="Zhang Y."/>
            <person name="Shi Z."/>
        </authorList>
    </citation>
    <scope>NUCLEOTIDE SEQUENCE [LARGE SCALE GENOMIC DNA]</scope>
    <source>
        <strain evidence="16">YN-BtCV-3</strain>
    </source>
</reference>
<dbReference type="InterPro" id="IPR003383">
    <property type="entry name" value="Circovirus_capsid"/>
</dbReference>
<protein>
    <submittedName>
        <fullName evidence="16">Putative capsid protein</fullName>
    </submittedName>
</protein>
<keyword evidence="5" id="KW-1163">Viral penetration into host nucleus</keyword>
<proteinExistence type="inferred from homology"/>
<comment type="similarity">
    <text evidence="3">Belongs to the circoviridae capsid protein family.</text>
</comment>
<evidence type="ECO:0000256" key="2">
    <source>
        <dbReference type="ARBA" id="ARBA00004328"/>
    </source>
</evidence>
<dbReference type="GO" id="GO:0042025">
    <property type="term" value="C:host cell nucleus"/>
    <property type="evidence" value="ECO:0007669"/>
    <property type="project" value="UniProtKB-SubCell"/>
</dbReference>
<sequence>MALSRYRRVRRVARRPLRRSGTYRRRRRGFFRRPRMGKGLFRVKLTRFVSITQDVKTTSQMGLDLRPVDFSEFGKLAANFEAFRFTRCRVRILPQQNVSNNSTSLMPAYTLFPWHRPLPAETTFNSFLSIDRAKIFRGTSVGKMNFVPSIIASVGTSAGGTLTMETKWKPRLELVNDGTAYTIVFYTGAIGFQGIPDAPADAKAHYNIVIDMWCTFYNQKTLG</sequence>
<dbReference type="EMBL" id="JF938080">
    <property type="protein sequence ID" value="AEL87789.1"/>
    <property type="molecule type" value="Genomic_DNA"/>
</dbReference>
<name>G1D7G5_9CIRC</name>
<evidence type="ECO:0000256" key="5">
    <source>
        <dbReference type="ARBA" id="ARBA00022524"/>
    </source>
</evidence>
<evidence type="ECO:0000256" key="3">
    <source>
        <dbReference type="ARBA" id="ARBA00010301"/>
    </source>
</evidence>
<evidence type="ECO:0000256" key="6">
    <source>
        <dbReference type="ARBA" id="ARBA00022561"/>
    </source>
</evidence>
<evidence type="ECO:0000313" key="16">
    <source>
        <dbReference type="EMBL" id="AEL87789.1"/>
    </source>
</evidence>
<evidence type="ECO:0000256" key="11">
    <source>
        <dbReference type="ARBA" id="ARBA00022844"/>
    </source>
</evidence>
<dbReference type="Proteomes" id="UP000119679">
    <property type="component" value="Genome"/>
</dbReference>
<evidence type="ECO:0000256" key="9">
    <source>
        <dbReference type="ARBA" id="ARBA00022595"/>
    </source>
</evidence>